<reference evidence="3" key="3">
    <citation type="submission" date="2016-03" db="UniProtKB">
        <authorList>
            <consortium name="EnsemblProtists"/>
        </authorList>
    </citation>
    <scope>IDENTIFICATION</scope>
</reference>
<feature type="region of interest" description="Disordered" evidence="1">
    <location>
        <begin position="29"/>
        <end position="60"/>
    </location>
</feature>
<dbReference type="HOGENOM" id="CLU_673449_0_0_1"/>
<dbReference type="PaxDb" id="55529-EKX48447"/>
<evidence type="ECO:0000256" key="1">
    <source>
        <dbReference type="SAM" id="MobiDB-lite"/>
    </source>
</evidence>
<accession>L1JJG0</accession>
<evidence type="ECO:0000313" key="4">
    <source>
        <dbReference type="Proteomes" id="UP000011087"/>
    </source>
</evidence>
<keyword evidence="4" id="KW-1185">Reference proteome</keyword>
<evidence type="ECO:0000313" key="3">
    <source>
        <dbReference type="EnsemblProtists" id="EKX48447"/>
    </source>
</evidence>
<name>L1JJG0_GUITC</name>
<dbReference type="Proteomes" id="UP000011087">
    <property type="component" value="Unassembled WGS sequence"/>
</dbReference>
<dbReference type="EnsemblProtists" id="EKX48447">
    <property type="protein sequence ID" value="EKX48447"/>
    <property type="gene ID" value="GUITHDRAFT_105594"/>
</dbReference>
<dbReference type="RefSeq" id="XP_005835427.1">
    <property type="nucleotide sequence ID" value="XM_005835370.1"/>
</dbReference>
<dbReference type="GeneID" id="17305334"/>
<dbReference type="AlphaFoldDB" id="L1JJG0"/>
<protein>
    <submittedName>
        <fullName evidence="2 3">Uncharacterized protein</fullName>
    </submittedName>
</protein>
<evidence type="ECO:0000313" key="2">
    <source>
        <dbReference type="EMBL" id="EKX48447.1"/>
    </source>
</evidence>
<proteinExistence type="predicted"/>
<dbReference type="KEGG" id="gtt:GUITHDRAFT_105594"/>
<feature type="compositionally biased region" description="Low complexity" evidence="1">
    <location>
        <begin position="48"/>
        <end position="57"/>
    </location>
</feature>
<gene>
    <name evidence="2" type="ORF">GUITHDRAFT_105594</name>
</gene>
<sequence>MARSGVGFMAGVVVGVIVMARLGPREGESALHEPEASSRLYPINQTGSNTSHSSSPSMAAEVLDAESAQNKSLPLDKTRLTTLLANSWMRPGLKSFSRLLQDHDVRACISSITKGYWLADVFVSQSPLKCGFRMFDWRQAHEIMNGKHLSLNGDSLTRRLTNTFDVLLSSQKGFRSIANSKLSTGWHDQLHREYKQRNRSSSLHFFWNEGVYVHGPGKCHVVRRAGEAYTQVMLGYGLHHVIDHGSRCVGECPDRFVLCLQTAVCDLCSMGKTPHGIWRTAPYSSGSNIVPAIRAVNNIAKSLLFVNGSVWESAKIASWKASPSITSFGVSRQTADRAVRAMQACCGERGRSKRKLNIYLLDHEQLLLDRSQGSNRITGDTENHFGDAARVAEVQTLLNLLRLIDLDER</sequence>
<dbReference type="EMBL" id="JH992985">
    <property type="protein sequence ID" value="EKX48447.1"/>
    <property type="molecule type" value="Genomic_DNA"/>
</dbReference>
<reference evidence="4" key="2">
    <citation type="submission" date="2012-11" db="EMBL/GenBank/DDBJ databases">
        <authorList>
            <person name="Kuo A."/>
            <person name="Curtis B.A."/>
            <person name="Tanifuji G."/>
            <person name="Burki F."/>
            <person name="Gruber A."/>
            <person name="Irimia M."/>
            <person name="Maruyama S."/>
            <person name="Arias M.C."/>
            <person name="Ball S.G."/>
            <person name="Gile G.H."/>
            <person name="Hirakawa Y."/>
            <person name="Hopkins J.F."/>
            <person name="Rensing S.A."/>
            <person name="Schmutz J."/>
            <person name="Symeonidi A."/>
            <person name="Elias M."/>
            <person name="Eveleigh R.J."/>
            <person name="Herman E.K."/>
            <person name="Klute M.J."/>
            <person name="Nakayama T."/>
            <person name="Obornik M."/>
            <person name="Reyes-Prieto A."/>
            <person name="Armbrust E.V."/>
            <person name="Aves S.J."/>
            <person name="Beiko R.G."/>
            <person name="Coutinho P."/>
            <person name="Dacks J.B."/>
            <person name="Durnford D.G."/>
            <person name="Fast N.M."/>
            <person name="Green B.R."/>
            <person name="Grisdale C."/>
            <person name="Hempe F."/>
            <person name="Henrissat B."/>
            <person name="Hoppner M.P."/>
            <person name="Ishida K.-I."/>
            <person name="Kim E."/>
            <person name="Koreny L."/>
            <person name="Kroth P.G."/>
            <person name="Liu Y."/>
            <person name="Malik S.-B."/>
            <person name="Maier U.G."/>
            <person name="McRose D."/>
            <person name="Mock T."/>
            <person name="Neilson J.A."/>
            <person name="Onodera N.T."/>
            <person name="Poole A.M."/>
            <person name="Pritham E.J."/>
            <person name="Richards T.A."/>
            <person name="Rocap G."/>
            <person name="Roy S.W."/>
            <person name="Sarai C."/>
            <person name="Schaack S."/>
            <person name="Shirato S."/>
            <person name="Slamovits C.H."/>
            <person name="Spencer D.F."/>
            <person name="Suzuki S."/>
            <person name="Worden A.Z."/>
            <person name="Zauner S."/>
            <person name="Barry K."/>
            <person name="Bell C."/>
            <person name="Bharti A.K."/>
            <person name="Crow J.A."/>
            <person name="Grimwood J."/>
            <person name="Kramer R."/>
            <person name="Lindquist E."/>
            <person name="Lucas S."/>
            <person name="Salamov A."/>
            <person name="McFadden G.I."/>
            <person name="Lane C.E."/>
            <person name="Keeling P.J."/>
            <person name="Gray M.W."/>
            <person name="Grigoriev I.V."/>
            <person name="Archibald J.M."/>
        </authorList>
    </citation>
    <scope>NUCLEOTIDE SEQUENCE</scope>
    <source>
        <strain evidence="4">CCMP2712</strain>
    </source>
</reference>
<organism evidence="2">
    <name type="scientific">Guillardia theta (strain CCMP2712)</name>
    <name type="common">Cryptophyte</name>
    <dbReference type="NCBI Taxonomy" id="905079"/>
    <lineage>
        <taxon>Eukaryota</taxon>
        <taxon>Cryptophyceae</taxon>
        <taxon>Pyrenomonadales</taxon>
        <taxon>Geminigeraceae</taxon>
        <taxon>Guillardia</taxon>
    </lineage>
</organism>
<reference evidence="2 4" key="1">
    <citation type="journal article" date="2012" name="Nature">
        <title>Algal genomes reveal evolutionary mosaicism and the fate of nucleomorphs.</title>
        <authorList>
            <consortium name="DOE Joint Genome Institute"/>
            <person name="Curtis B.A."/>
            <person name="Tanifuji G."/>
            <person name="Burki F."/>
            <person name="Gruber A."/>
            <person name="Irimia M."/>
            <person name="Maruyama S."/>
            <person name="Arias M.C."/>
            <person name="Ball S.G."/>
            <person name="Gile G.H."/>
            <person name="Hirakawa Y."/>
            <person name="Hopkins J.F."/>
            <person name="Kuo A."/>
            <person name="Rensing S.A."/>
            <person name="Schmutz J."/>
            <person name="Symeonidi A."/>
            <person name="Elias M."/>
            <person name="Eveleigh R.J."/>
            <person name="Herman E.K."/>
            <person name="Klute M.J."/>
            <person name="Nakayama T."/>
            <person name="Obornik M."/>
            <person name="Reyes-Prieto A."/>
            <person name="Armbrust E.V."/>
            <person name="Aves S.J."/>
            <person name="Beiko R.G."/>
            <person name="Coutinho P."/>
            <person name="Dacks J.B."/>
            <person name="Durnford D.G."/>
            <person name="Fast N.M."/>
            <person name="Green B.R."/>
            <person name="Grisdale C.J."/>
            <person name="Hempel F."/>
            <person name="Henrissat B."/>
            <person name="Hoppner M.P."/>
            <person name="Ishida K."/>
            <person name="Kim E."/>
            <person name="Koreny L."/>
            <person name="Kroth P.G."/>
            <person name="Liu Y."/>
            <person name="Malik S.B."/>
            <person name="Maier U.G."/>
            <person name="McRose D."/>
            <person name="Mock T."/>
            <person name="Neilson J.A."/>
            <person name="Onodera N.T."/>
            <person name="Poole A.M."/>
            <person name="Pritham E.J."/>
            <person name="Richards T.A."/>
            <person name="Rocap G."/>
            <person name="Roy S.W."/>
            <person name="Sarai C."/>
            <person name="Schaack S."/>
            <person name="Shirato S."/>
            <person name="Slamovits C.H."/>
            <person name="Spencer D.F."/>
            <person name="Suzuki S."/>
            <person name="Worden A.Z."/>
            <person name="Zauner S."/>
            <person name="Barry K."/>
            <person name="Bell C."/>
            <person name="Bharti A.K."/>
            <person name="Crow J.A."/>
            <person name="Grimwood J."/>
            <person name="Kramer R."/>
            <person name="Lindquist E."/>
            <person name="Lucas S."/>
            <person name="Salamov A."/>
            <person name="McFadden G.I."/>
            <person name="Lane C.E."/>
            <person name="Keeling P.J."/>
            <person name="Gray M.W."/>
            <person name="Grigoriev I.V."/>
            <person name="Archibald J.M."/>
        </authorList>
    </citation>
    <scope>NUCLEOTIDE SEQUENCE</scope>
    <source>
        <strain evidence="2 4">CCMP2712</strain>
    </source>
</reference>